<dbReference type="Gene3D" id="3.40.50.720">
    <property type="entry name" value="NAD(P)-binding Rossmann-like Domain"/>
    <property type="match status" value="1"/>
</dbReference>
<dbReference type="InterPro" id="IPR002347">
    <property type="entry name" value="SDR_fam"/>
</dbReference>
<gene>
    <name evidence="3" type="primary">lvr_2</name>
    <name evidence="3" type="ORF">D7316_01646</name>
</gene>
<comment type="similarity">
    <text evidence="1">Belongs to the short-chain dehydrogenases/reductases (SDR) family.</text>
</comment>
<dbReference type="Pfam" id="PF13561">
    <property type="entry name" value="adh_short_C2"/>
    <property type="match status" value="2"/>
</dbReference>
<dbReference type="PANTHER" id="PTHR43008">
    <property type="entry name" value="BENZIL REDUCTASE"/>
    <property type="match status" value="1"/>
</dbReference>
<reference evidence="3 4" key="1">
    <citation type="submission" date="2018-11" db="EMBL/GenBank/DDBJ databases">
        <title>Gordonia insulae sp. nov., isolated from an island soil.</title>
        <authorList>
            <person name="Kim Y.S."/>
            <person name="Kim S.B."/>
        </authorList>
    </citation>
    <scope>NUCLEOTIDE SEQUENCE [LARGE SCALE GENOMIC DNA]</scope>
    <source>
        <strain evidence="3 4">MMS17-SY073</strain>
    </source>
</reference>
<dbReference type="CDD" id="cd05233">
    <property type="entry name" value="SDR_c"/>
    <property type="match status" value="1"/>
</dbReference>
<sequence>MTTVGVVTGAGRGMGLECARRLTTSVDALVLVDFDGAAVTAAAEDLSADGGAVVEPFVLDVTDVEGLDRLAARLRELGALRAIAHVAGISPTMAEWQRIFTVDLIGTALLADALRPLAVAGTAWVCFASMAPVIGGIEVDAATAAVLDDPLHEDFLERVRESFGPMVEHPGVAYSLAKLGVTRFVQQEAVRLGPAGGRICSISPGLIDTPQGRQEAADNPRMAAWAEQTPLGRLGRADEVAAVVEFVLSDSASFLNGTDLLVDGGLCAAVRGPQTQVNASAE</sequence>
<protein>
    <submittedName>
        <fullName evidence="3">Levodione reductase</fullName>
        <ecNumber evidence="3">1.1.1.-</ecNumber>
    </submittedName>
</protein>
<keyword evidence="2 3" id="KW-0560">Oxidoreductase</keyword>
<dbReference type="KEGG" id="gom:D7316_01646"/>
<evidence type="ECO:0000313" key="3">
    <source>
        <dbReference type="EMBL" id="AZG45053.1"/>
    </source>
</evidence>
<proteinExistence type="inferred from homology"/>
<evidence type="ECO:0000313" key="4">
    <source>
        <dbReference type="Proteomes" id="UP000271469"/>
    </source>
</evidence>
<accession>A0A3G8JJ67</accession>
<evidence type="ECO:0000256" key="1">
    <source>
        <dbReference type="ARBA" id="ARBA00006484"/>
    </source>
</evidence>
<dbReference type="Proteomes" id="UP000271469">
    <property type="component" value="Chromosome"/>
</dbReference>
<dbReference type="OrthoDB" id="9803333at2"/>
<name>A0A3G8JJ67_9ACTN</name>
<dbReference type="PANTHER" id="PTHR43008:SF4">
    <property type="entry name" value="CHAIN DEHYDROGENASE, PUTATIVE (AFU_ORTHOLOGUE AFUA_4G08710)-RELATED"/>
    <property type="match status" value="1"/>
</dbReference>
<dbReference type="EC" id="1.1.1.-" evidence="3"/>
<dbReference type="RefSeq" id="WP_124707833.1">
    <property type="nucleotide sequence ID" value="NZ_CP033972.1"/>
</dbReference>
<organism evidence="3 4">
    <name type="scientific">Gordonia insulae</name>
    <dbReference type="NCBI Taxonomy" id="2420509"/>
    <lineage>
        <taxon>Bacteria</taxon>
        <taxon>Bacillati</taxon>
        <taxon>Actinomycetota</taxon>
        <taxon>Actinomycetes</taxon>
        <taxon>Mycobacteriales</taxon>
        <taxon>Gordoniaceae</taxon>
        <taxon>Gordonia</taxon>
    </lineage>
</organism>
<dbReference type="EMBL" id="CP033972">
    <property type="protein sequence ID" value="AZG45053.1"/>
    <property type="molecule type" value="Genomic_DNA"/>
</dbReference>
<keyword evidence="4" id="KW-1185">Reference proteome</keyword>
<evidence type="ECO:0000256" key="2">
    <source>
        <dbReference type="ARBA" id="ARBA00023002"/>
    </source>
</evidence>
<dbReference type="SUPFAM" id="SSF51735">
    <property type="entry name" value="NAD(P)-binding Rossmann-fold domains"/>
    <property type="match status" value="1"/>
</dbReference>
<dbReference type="GO" id="GO:0050664">
    <property type="term" value="F:oxidoreductase activity, acting on NAD(P)H, oxygen as acceptor"/>
    <property type="evidence" value="ECO:0007669"/>
    <property type="project" value="TreeGrafter"/>
</dbReference>
<dbReference type="InterPro" id="IPR036291">
    <property type="entry name" value="NAD(P)-bd_dom_sf"/>
</dbReference>
<dbReference type="PRINTS" id="PR00081">
    <property type="entry name" value="GDHRDH"/>
</dbReference>
<dbReference type="AlphaFoldDB" id="A0A3G8JJ67"/>